<name>A0A914AKE2_PATMI</name>
<sequence>MFPAGFSVCLLTLTCLCLLEMPWPTSALPLHRLLAARRPSRSVSALKRHASHMATEAATVVGLTDSLHLTYMSARFNGDRTIRSDELTAPSIELPSTYTVAAIISDTEIVRRHYDNLRRYKQVLHAVGETESEFSQRIGEVVEDLDQLIVRVGQMHELFNQSIGNSQPEAVGAYPQNTERNTRTLFVLQEFKTYMSQVVDDYVQLSSHL</sequence>
<reference evidence="2" key="1">
    <citation type="submission" date="2022-11" db="UniProtKB">
        <authorList>
            <consortium name="EnsemblMetazoa"/>
        </authorList>
    </citation>
    <scope>IDENTIFICATION</scope>
</reference>
<proteinExistence type="predicted"/>
<accession>A0A914AKE2</accession>
<organism evidence="2 3">
    <name type="scientific">Patiria miniata</name>
    <name type="common">Bat star</name>
    <name type="synonym">Asterina miniata</name>
    <dbReference type="NCBI Taxonomy" id="46514"/>
    <lineage>
        <taxon>Eukaryota</taxon>
        <taxon>Metazoa</taxon>
        <taxon>Echinodermata</taxon>
        <taxon>Eleutherozoa</taxon>
        <taxon>Asterozoa</taxon>
        <taxon>Asteroidea</taxon>
        <taxon>Valvatacea</taxon>
        <taxon>Valvatida</taxon>
        <taxon>Asterinidae</taxon>
        <taxon>Patiria</taxon>
    </lineage>
</organism>
<keyword evidence="3" id="KW-1185">Reference proteome</keyword>
<evidence type="ECO:0000256" key="1">
    <source>
        <dbReference type="SAM" id="SignalP"/>
    </source>
</evidence>
<dbReference type="OrthoDB" id="10486270at2759"/>
<dbReference type="Proteomes" id="UP000887568">
    <property type="component" value="Unplaced"/>
</dbReference>
<dbReference type="OMA" id="QNTERDQ"/>
<evidence type="ECO:0000313" key="2">
    <source>
        <dbReference type="EnsemblMetazoa" id="XP_038063884.1"/>
    </source>
</evidence>
<protein>
    <recommendedName>
        <fullName evidence="4">Ciliary neurotrophic factor</fullName>
    </recommendedName>
</protein>
<dbReference type="GeneID" id="119734451"/>
<dbReference type="AlphaFoldDB" id="A0A914AKE2"/>
<feature type="chain" id="PRO_5036675701" description="Ciliary neurotrophic factor" evidence="1">
    <location>
        <begin position="28"/>
        <end position="209"/>
    </location>
</feature>
<feature type="signal peptide" evidence="1">
    <location>
        <begin position="1"/>
        <end position="27"/>
    </location>
</feature>
<keyword evidence="1" id="KW-0732">Signal</keyword>
<evidence type="ECO:0008006" key="4">
    <source>
        <dbReference type="Google" id="ProtNLM"/>
    </source>
</evidence>
<dbReference type="RefSeq" id="XP_038063884.1">
    <property type="nucleotide sequence ID" value="XM_038207956.1"/>
</dbReference>
<evidence type="ECO:0000313" key="3">
    <source>
        <dbReference type="Proteomes" id="UP000887568"/>
    </source>
</evidence>
<dbReference type="EnsemblMetazoa" id="XM_038207956.1">
    <property type="protein sequence ID" value="XP_038063884.1"/>
    <property type="gene ID" value="LOC119734451"/>
</dbReference>